<dbReference type="InterPro" id="IPR000182">
    <property type="entry name" value="GNAT_dom"/>
</dbReference>
<dbReference type="PANTHER" id="PTHR43792:SF16">
    <property type="entry name" value="N-ACETYLTRANSFERASE DOMAIN-CONTAINING PROTEIN"/>
    <property type="match status" value="1"/>
</dbReference>
<reference evidence="2 3" key="1">
    <citation type="submission" date="2020-08" db="EMBL/GenBank/DDBJ databases">
        <title>Genomic Encyclopedia of Type Strains, Phase IV (KMG-IV): sequencing the most valuable type-strain genomes for metagenomic binning, comparative biology and taxonomic classification.</title>
        <authorList>
            <person name="Goeker M."/>
        </authorList>
    </citation>
    <scope>NUCLEOTIDE SEQUENCE [LARGE SCALE GENOMIC DNA]</scope>
    <source>
        <strain evidence="2 3">DSM 29050</strain>
    </source>
</reference>
<evidence type="ECO:0000313" key="2">
    <source>
        <dbReference type="EMBL" id="MBB3943872.1"/>
    </source>
</evidence>
<dbReference type="RefSeq" id="WP_246337176.1">
    <property type="nucleotide sequence ID" value="NZ_BAABBG010000022.1"/>
</dbReference>
<keyword evidence="2" id="KW-0808">Transferase</keyword>
<organism evidence="2 3">
    <name type="scientific">Sphingorhabdus rigui</name>
    <dbReference type="NCBI Taxonomy" id="1282858"/>
    <lineage>
        <taxon>Bacteria</taxon>
        <taxon>Pseudomonadati</taxon>
        <taxon>Pseudomonadota</taxon>
        <taxon>Alphaproteobacteria</taxon>
        <taxon>Sphingomonadales</taxon>
        <taxon>Sphingomonadaceae</taxon>
        <taxon>Sphingorhabdus</taxon>
    </lineage>
</organism>
<dbReference type="Gene3D" id="3.40.630.30">
    <property type="match status" value="1"/>
</dbReference>
<dbReference type="Pfam" id="PF13302">
    <property type="entry name" value="Acetyltransf_3"/>
    <property type="match status" value="1"/>
</dbReference>
<dbReference type="GO" id="GO:0016747">
    <property type="term" value="F:acyltransferase activity, transferring groups other than amino-acyl groups"/>
    <property type="evidence" value="ECO:0007669"/>
    <property type="project" value="InterPro"/>
</dbReference>
<evidence type="ECO:0000259" key="1">
    <source>
        <dbReference type="PROSITE" id="PS51186"/>
    </source>
</evidence>
<accession>A0A840B3K9</accession>
<evidence type="ECO:0000313" key="3">
    <source>
        <dbReference type="Proteomes" id="UP000581447"/>
    </source>
</evidence>
<comment type="caution">
    <text evidence="2">The sequence shown here is derived from an EMBL/GenBank/DDBJ whole genome shotgun (WGS) entry which is preliminary data.</text>
</comment>
<protein>
    <submittedName>
        <fullName evidence="2">RimJ/RimL family protein N-acetyltransferase</fullName>
    </submittedName>
</protein>
<dbReference type="EMBL" id="JACIEA010000003">
    <property type="protein sequence ID" value="MBB3943872.1"/>
    <property type="molecule type" value="Genomic_DNA"/>
</dbReference>
<feature type="domain" description="N-acetyltransferase" evidence="1">
    <location>
        <begin position="11"/>
        <end position="173"/>
    </location>
</feature>
<dbReference type="SUPFAM" id="SSF55729">
    <property type="entry name" value="Acyl-CoA N-acyltransferases (Nat)"/>
    <property type="match status" value="1"/>
</dbReference>
<keyword evidence="3" id="KW-1185">Reference proteome</keyword>
<dbReference type="InterPro" id="IPR051531">
    <property type="entry name" value="N-acetyltransferase"/>
</dbReference>
<dbReference type="InterPro" id="IPR016181">
    <property type="entry name" value="Acyl_CoA_acyltransferase"/>
</dbReference>
<dbReference type="Proteomes" id="UP000581447">
    <property type="component" value="Unassembled WGS sequence"/>
</dbReference>
<proteinExistence type="predicted"/>
<dbReference type="PROSITE" id="PS51186">
    <property type="entry name" value="GNAT"/>
    <property type="match status" value="1"/>
</dbReference>
<sequence length="176" mass="19589">MTAPTLTTERLSIEPMTRAHWEDYAAAWADPRMTAFIGGEPRSRNTSWMKMLQGIGMWSLFGYGYWAFVERESGRFVGNGGLAQFERGISDLEGFPEAGWAFTPDAWGKGYATEAMTAILGWADATNLGEIRCIIDRGNAASHNVAAKLGFTKFAESHDVIGDLFVYRREPHQSVR</sequence>
<dbReference type="PANTHER" id="PTHR43792">
    <property type="entry name" value="GNAT FAMILY, PUTATIVE (AFU_ORTHOLOGUE AFUA_3G00765)-RELATED-RELATED"/>
    <property type="match status" value="1"/>
</dbReference>
<name>A0A840B3K9_9SPHN</name>
<gene>
    <name evidence="2" type="ORF">GGR91_002136</name>
</gene>
<dbReference type="AlphaFoldDB" id="A0A840B3K9"/>